<keyword evidence="6" id="KW-1185">Reference proteome</keyword>
<feature type="domain" description="N-acetyltransferase" evidence="4">
    <location>
        <begin position="4"/>
        <end position="160"/>
    </location>
</feature>
<evidence type="ECO:0000256" key="2">
    <source>
        <dbReference type="ARBA" id="ARBA00022679"/>
    </source>
</evidence>
<comment type="similarity">
    <text evidence="1">Belongs to the acetyltransferase family.</text>
</comment>
<dbReference type="Proteomes" id="UP000218934">
    <property type="component" value="Unassembled WGS sequence"/>
</dbReference>
<dbReference type="FunFam" id="3.40.630.30:FF:000064">
    <property type="entry name" value="GNAT family acetyltransferase"/>
    <property type="match status" value="1"/>
</dbReference>
<reference evidence="5 6" key="1">
    <citation type="submission" date="2017-09" db="EMBL/GenBank/DDBJ databases">
        <title>The Catabolism of 3,6-Dichlorosalicylic acid is Initiated by the Cytochrome P450 Monooxygenase DsmABC in Rhizorhabdus dicambivorans Ndbn-20.</title>
        <authorList>
            <person name="Na L."/>
        </authorList>
    </citation>
    <scope>NUCLEOTIDE SEQUENCE [LARGE SCALE GENOMIC DNA]</scope>
    <source>
        <strain evidence="5 6">Ndbn-20m</strain>
    </source>
</reference>
<evidence type="ECO:0000259" key="4">
    <source>
        <dbReference type="PROSITE" id="PS51186"/>
    </source>
</evidence>
<sequence length="160" mass="17865">MTSATIRRARPGDEHDILRLIRALADYENEPDAVKATAGGLADKLFGADPRVFAHVAERDGRVVGMAVWFFTFSTWTGRHGLFLEDLFVDPEARGSGIARALLEALGEEAKANDCARIDWWVLGWNELAKGLYRKLGGRHMDEWEPWRIDGDALEALQGD</sequence>
<dbReference type="AlphaFoldDB" id="A0A2A4FWM8"/>
<evidence type="ECO:0000313" key="5">
    <source>
        <dbReference type="EMBL" id="PCE42854.1"/>
    </source>
</evidence>
<dbReference type="KEGG" id="rdi:CMV14_04370"/>
<dbReference type="GO" id="GO:0008080">
    <property type="term" value="F:N-acetyltransferase activity"/>
    <property type="evidence" value="ECO:0007669"/>
    <property type="project" value="UniProtKB-ARBA"/>
</dbReference>
<dbReference type="PANTHER" id="PTHR10545">
    <property type="entry name" value="DIAMINE N-ACETYLTRANSFERASE"/>
    <property type="match status" value="1"/>
</dbReference>
<dbReference type="InterPro" id="IPR051016">
    <property type="entry name" value="Diverse_Substrate_AcTransf"/>
</dbReference>
<keyword evidence="2 5" id="KW-0808">Transferase</keyword>
<dbReference type="InterPro" id="IPR000182">
    <property type="entry name" value="GNAT_dom"/>
</dbReference>
<dbReference type="EMBL" id="NWUF01000006">
    <property type="protein sequence ID" value="PCE42854.1"/>
    <property type="molecule type" value="Genomic_DNA"/>
</dbReference>
<dbReference type="Pfam" id="PF00583">
    <property type="entry name" value="Acetyltransf_1"/>
    <property type="match status" value="1"/>
</dbReference>
<dbReference type="InterPro" id="IPR016181">
    <property type="entry name" value="Acyl_CoA_acyltransferase"/>
</dbReference>
<dbReference type="SUPFAM" id="SSF55729">
    <property type="entry name" value="Acyl-CoA N-acyltransferases (Nat)"/>
    <property type="match status" value="1"/>
</dbReference>
<dbReference type="Gene3D" id="3.40.630.30">
    <property type="match status" value="1"/>
</dbReference>
<proteinExistence type="inferred from homology"/>
<name>A0A2A4FWM8_9SPHN</name>
<evidence type="ECO:0000256" key="3">
    <source>
        <dbReference type="ARBA" id="ARBA00023315"/>
    </source>
</evidence>
<protein>
    <submittedName>
        <fullName evidence="5">N-acetyltransferase</fullName>
    </submittedName>
</protein>
<dbReference type="PANTHER" id="PTHR10545:SF29">
    <property type="entry name" value="GH14572P-RELATED"/>
    <property type="match status" value="1"/>
</dbReference>
<dbReference type="PROSITE" id="PS51186">
    <property type="entry name" value="GNAT"/>
    <property type="match status" value="1"/>
</dbReference>
<dbReference type="RefSeq" id="WP_066959434.1">
    <property type="nucleotide sequence ID" value="NZ_CP023449.1"/>
</dbReference>
<keyword evidence="3" id="KW-0012">Acyltransferase</keyword>
<organism evidence="5 6">
    <name type="scientific">Rhizorhabdus dicambivorans</name>
    <dbReference type="NCBI Taxonomy" id="1850238"/>
    <lineage>
        <taxon>Bacteria</taxon>
        <taxon>Pseudomonadati</taxon>
        <taxon>Pseudomonadota</taxon>
        <taxon>Alphaproteobacteria</taxon>
        <taxon>Sphingomonadales</taxon>
        <taxon>Sphingomonadaceae</taxon>
        <taxon>Rhizorhabdus</taxon>
    </lineage>
</organism>
<dbReference type="OrthoDB" id="9805924at2"/>
<accession>A0A2A4FWM8</accession>
<gene>
    <name evidence="5" type="ORF">COO09_08505</name>
</gene>
<dbReference type="CDD" id="cd04301">
    <property type="entry name" value="NAT_SF"/>
    <property type="match status" value="1"/>
</dbReference>
<evidence type="ECO:0000256" key="1">
    <source>
        <dbReference type="ARBA" id="ARBA00008694"/>
    </source>
</evidence>
<evidence type="ECO:0000313" key="6">
    <source>
        <dbReference type="Proteomes" id="UP000218934"/>
    </source>
</evidence>
<comment type="caution">
    <text evidence="5">The sequence shown here is derived from an EMBL/GenBank/DDBJ whole genome shotgun (WGS) entry which is preliminary data.</text>
</comment>